<gene>
    <name evidence="6" type="ORF">S01H4_41605</name>
</gene>
<sequence>MNRPTPPERGKDTTDKNPEQKPERLQKIMAAAGLGSRRMLEKKIKNAEVRINDATASIGQTVSAGDRISFDGRDWKVVATHSKHRNLVYNKPTGEVTTRSDPQGRPTVFDSLPAIQGARWVAVGRLDINTSGLLLMTTDGELANAMMHPSNQVDREYACRIFGEVDAEILARLKEGVMLDDGPAQFSDIVASGGGEGNQWYHVTLLEGRNREVRRLWASQGVTVSRLKRVRYGAVFLPKRLRMGDWSVLTPRDHKILREDVGLGPLPVELGLKPEMV</sequence>
<feature type="region of interest" description="Disordered" evidence="4">
    <location>
        <begin position="1"/>
        <end position="24"/>
    </location>
</feature>
<keyword evidence="3" id="KW-0413">Isomerase</keyword>
<dbReference type="InterPro" id="IPR036986">
    <property type="entry name" value="S4_RNA-bd_sf"/>
</dbReference>
<dbReference type="InterPro" id="IPR050343">
    <property type="entry name" value="RsuA_PseudoU_synthase"/>
</dbReference>
<dbReference type="SUPFAM" id="SSF55174">
    <property type="entry name" value="Alpha-L RNA-binding motif"/>
    <property type="match status" value="1"/>
</dbReference>
<dbReference type="GO" id="GO:0003723">
    <property type="term" value="F:RNA binding"/>
    <property type="evidence" value="ECO:0007669"/>
    <property type="project" value="UniProtKB-KW"/>
</dbReference>
<accession>X1D5Z0</accession>
<dbReference type="PROSITE" id="PS01149">
    <property type="entry name" value="PSI_RSU"/>
    <property type="match status" value="1"/>
</dbReference>
<dbReference type="EMBL" id="BART01022768">
    <property type="protein sequence ID" value="GAH00484.1"/>
    <property type="molecule type" value="Genomic_DNA"/>
</dbReference>
<dbReference type="InterPro" id="IPR000748">
    <property type="entry name" value="PsdUridine_synth_RsuA/RluB/E/F"/>
</dbReference>
<protein>
    <recommendedName>
        <fullName evidence="5">RNA-binding S4 domain-containing protein</fullName>
    </recommendedName>
</protein>
<evidence type="ECO:0000256" key="1">
    <source>
        <dbReference type="ARBA" id="ARBA00008348"/>
    </source>
</evidence>
<dbReference type="Pfam" id="PF00849">
    <property type="entry name" value="PseudoU_synth_2"/>
    <property type="match status" value="1"/>
</dbReference>
<dbReference type="InterPro" id="IPR020103">
    <property type="entry name" value="PsdUridine_synth_cat_dom_sf"/>
</dbReference>
<evidence type="ECO:0000256" key="2">
    <source>
        <dbReference type="ARBA" id="ARBA00022884"/>
    </source>
</evidence>
<comment type="caution">
    <text evidence="6">The sequence shown here is derived from an EMBL/GenBank/DDBJ whole genome shotgun (WGS) entry which is preliminary data.</text>
</comment>
<feature type="non-terminal residue" evidence="6">
    <location>
        <position position="277"/>
    </location>
</feature>
<dbReference type="PANTHER" id="PTHR47683">
    <property type="entry name" value="PSEUDOURIDINE SYNTHASE FAMILY PROTEIN-RELATED"/>
    <property type="match status" value="1"/>
</dbReference>
<dbReference type="PROSITE" id="PS50889">
    <property type="entry name" value="S4"/>
    <property type="match status" value="1"/>
</dbReference>
<evidence type="ECO:0000256" key="4">
    <source>
        <dbReference type="SAM" id="MobiDB-lite"/>
    </source>
</evidence>
<proteinExistence type="inferred from homology"/>
<dbReference type="InterPro" id="IPR002942">
    <property type="entry name" value="S4_RNA-bd"/>
</dbReference>
<dbReference type="SUPFAM" id="SSF55120">
    <property type="entry name" value="Pseudouridine synthase"/>
    <property type="match status" value="1"/>
</dbReference>
<dbReference type="Pfam" id="PF01479">
    <property type="entry name" value="S4"/>
    <property type="match status" value="1"/>
</dbReference>
<name>X1D5Z0_9ZZZZ</name>
<dbReference type="GO" id="GO:0006364">
    <property type="term" value="P:rRNA processing"/>
    <property type="evidence" value="ECO:0007669"/>
    <property type="project" value="UniProtKB-ARBA"/>
</dbReference>
<dbReference type="GO" id="GO:0001522">
    <property type="term" value="P:pseudouridine synthesis"/>
    <property type="evidence" value="ECO:0007669"/>
    <property type="project" value="InterPro"/>
</dbReference>
<dbReference type="PANTHER" id="PTHR47683:SF3">
    <property type="entry name" value="RIBOSOMAL LARGE SUBUNIT PSEUDOURIDINE SYNTHASE B"/>
    <property type="match status" value="1"/>
</dbReference>
<dbReference type="NCBIfam" id="TIGR00093">
    <property type="entry name" value="pseudouridine synthase"/>
    <property type="match status" value="1"/>
</dbReference>
<dbReference type="CDD" id="cd00165">
    <property type="entry name" value="S4"/>
    <property type="match status" value="1"/>
</dbReference>
<organism evidence="6">
    <name type="scientific">marine sediment metagenome</name>
    <dbReference type="NCBI Taxonomy" id="412755"/>
    <lineage>
        <taxon>unclassified sequences</taxon>
        <taxon>metagenomes</taxon>
        <taxon>ecological metagenomes</taxon>
    </lineage>
</organism>
<evidence type="ECO:0000313" key="6">
    <source>
        <dbReference type="EMBL" id="GAH00484.1"/>
    </source>
</evidence>
<dbReference type="NCBIfam" id="NF007976">
    <property type="entry name" value="PRK10700.1"/>
    <property type="match status" value="1"/>
</dbReference>
<dbReference type="Gene3D" id="3.10.290.10">
    <property type="entry name" value="RNA-binding S4 domain"/>
    <property type="match status" value="1"/>
</dbReference>
<dbReference type="GO" id="GO:0009982">
    <property type="term" value="F:pseudouridine synthase activity"/>
    <property type="evidence" value="ECO:0007669"/>
    <property type="project" value="InterPro"/>
</dbReference>
<keyword evidence="2" id="KW-0694">RNA-binding</keyword>
<dbReference type="AlphaFoldDB" id="X1D5Z0"/>
<evidence type="ECO:0000259" key="5">
    <source>
        <dbReference type="SMART" id="SM00363"/>
    </source>
</evidence>
<evidence type="ECO:0000256" key="3">
    <source>
        <dbReference type="ARBA" id="ARBA00023235"/>
    </source>
</evidence>
<dbReference type="SMART" id="SM00363">
    <property type="entry name" value="S4"/>
    <property type="match status" value="1"/>
</dbReference>
<dbReference type="Gene3D" id="3.30.2350.10">
    <property type="entry name" value="Pseudouridine synthase"/>
    <property type="match status" value="1"/>
</dbReference>
<feature type="domain" description="RNA-binding S4" evidence="5">
    <location>
        <begin position="23"/>
        <end position="81"/>
    </location>
</feature>
<comment type="similarity">
    <text evidence="1">Belongs to the pseudouridine synthase RsuA family.</text>
</comment>
<dbReference type="InterPro" id="IPR006145">
    <property type="entry name" value="PsdUridine_synth_RsuA/RluA"/>
</dbReference>
<dbReference type="InterPro" id="IPR018496">
    <property type="entry name" value="PsdUridine_synth_RsuA/RluB_CS"/>
</dbReference>
<dbReference type="CDD" id="cd02556">
    <property type="entry name" value="PseudoU_synth_RluB"/>
    <property type="match status" value="1"/>
</dbReference>
<reference evidence="6" key="1">
    <citation type="journal article" date="2014" name="Front. Microbiol.">
        <title>High frequency of phylogenetically diverse reductive dehalogenase-homologous genes in deep subseafloor sedimentary metagenomes.</title>
        <authorList>
            <person name="Kawai M."/>
            <person name="Futagami T."/>
            <person name="Toyoda A."/>
            <person name="Takaki Y."/>
            <person name="Nishi S."/>
            <person name="Hori S."/>
            <person name="Arai W."/>
            <person name="Tsubouchi T."/>
            <person name="Morono Y."/>
            <person name="Uchiyama I."/>
            <person name="Ito T."/>
            <person name="Fujiyama A."/>
            <person name="Inagaki F."/>
            <person name="Takami H."/>
        </authorList>
    </citation>
    <scope>NUCLEOTIDE SEQUENCE</scope>
    <source>
        <strain evidence="6">Expedition CK06-06</strain>
    </source>
</reference>